<reference evidence="1" key="2">
    <citation type="submission" date="2020-09" db="EMBL/GenBank/DDBJ databases">
        <authorList>
            <person name="Sun Q."/>
            <person name="Ohkuma M."/>
        </authorList>
    </citation>
    <scope>NUCLEOTIDE SEQUENCE</scope>
    <source>
        <strain evidence="1">JCM 4477</strain>
    </source>
</reference>
<reference evidence="1" key="1">
    <citation type="journal article" date="2014" name="Int. J. Syst. Evol. Microbiol.">
        <title>Complete genome sequence of Corynebacterium casei LMG S-19264T (=DSM 44701T), isolated from a smear-ripened cheese.</title>
        <authorList>
            <consortium name="US DOE Joint Genome Institute (JGI-PGF)"/>
            <person name="Walter F."/>
            <person name="Albersmeier A."/>
            <person name="Kalinowski J."/>
            <person name="Ruckert C."/>
        </authorList>
    </citation>
    <scope>NUCLEOTIDE SEQUENCE</scope>
    <source>
        <strain evidence="1">JCM 4477</strain>
    </source>
</reference>
<dbReference type="RefSeq" id="WP_190207286.1">
    <property type="nucleotide sequence ID" value="NZ_BNBI01000014.1"/>
</dbReference>
<comment type="caution">
    <text evidence="1">The sequence shown here is derived from an EMBL/GenBank/DDBJ whole genome shotgun (WGS) entry which is preliminary data.</text>
</comment>
<dbReference type="EMBL" id="BNBI01000014">
    <property type="protein sequence ID" value="GHF23769.1"/>
    <property type="molecule type" value="Genomic_DNA"/>
</dbReference>
<gene>
    <name evidence="1" type="ORF">GCM10018772_56780</name>
</gene>
<protein>
    <submittedName>
        <fullName evidence="1">Uncharacterized protein</fullName>
    </submittedName>
</protein>
<proteinExistence type="predicted"/>
<dbReference type="AlphaFoldDB" id="A0A919ATQ4"/>
<dbReference type="Proteomes" id="UP000630718">
    <property type="component" value="Unassembled WGS sequence"/>
</dbReference>
<accession>A0A919ATQ4</accession>
<evidence type="ECO:0000313" key="2">
    <source>
        <dbReference type="Proteomes" id="UP000630718"/>
    </source>
</evidence>
<organism evidence="1 2">
    <name type="scientific">Streptomyces fumanus</name>
    <dbReference type="NCBI Taxonomy" id="67302"/>
    <lineage>
        <taxon>Bacteria</taxon>
        <taxon>Bacillati</taxon>
        <taxon>Actinomycetota</taxon>
        <taxon>Actinomycetes</taxon>
        <taxon>Kitasatosporales</taxon>
        <taxon>Streptomycetaceae</taxon>
        <taxon>Streptomyces</taxon>
    </lineage>
</organism>
<keyword evidence="2" id="KW-1185">Reference proteome</keyword>
<evidence type="ECO:0000313" key="1">
    <source>
        <dbReference type="EMBL" id="GHF23769.1"/>
    </source>
</evidence>
<sequence length="109" mass="11578">MADDEKTVVQPDQMVRGGELTDQVSRRARELADAFVEATRQDPAHPVWGGDAYGKTFAKDYEESHRQLAEAVVHLADAVSAAAAMTISSGTSFAAAQSTAVERIQDGAA</sequence>
<name>A0A919ATQ4_9ACTN</name>